<dbReference type="STRING" id="84022.CACET_c27790"/>
<comment type="similarity">
    <text evidence="1">Belongs to the GSP E family.</text>
</comment>
<dbReference type="InterPro" id="IPR001482">
    <property type="entry name" value="T2SS/T4SS_dom"/>
</dbReference>
<dbReference type="PANTHER" id="PTHR30486">
    <property type="entry name" value="TWITCHING MOTILITY PROTEIN PILT"/>
    <property type="match status" value="1"/>
</dbReference>
<dbReference type="InterPro" id="IPR006321">
    <property type="entry name" value="PilT/PilU"/>
</dbReference>
<dbReference type="OrthoDB" id="9808272at2"/>
<dbReference type="Gene3D" id="3.30.450.90">
    <property type="match status" value="1"/>
</dbReference>
<evidence type="ECO:0000313" key="2">
    <source>
        <dbReference type="EMBL" id="AKL96224.1"/>
    </source>
</evidence>
<accession>A0A0D8I8L3</accession>
<keyword evidence="3" id="KW-1185">Reference proteome</keyword>
<dbReference type="GO" id="GO:0016887">
    <property type="term" value="F:ATP hydrolysis activity"/>
    <property type="evidence" value="ECO:0007669"/>
    <property type="project" value="InterPro"/>
</dbReference>
<dbReference type="PANTHER" id="PTHR30486:SF6">
    <property type="entry name" value="TYPE IV PILUS RETRACTATION ATPASE PILT"/>
    <property type="match status" value="1"/>
</dbReference>
<organism evidence="2 3">
    <name type="scientific">Clostridium aceticum</name>
    <dbReference type="NCBI Taxonomy" id="84022"/>
    <lineage>
        <taxon>Bacteria</taxon>
        <taxon>Bacillati</taxon>
        <taxon>Bacillota</taxon>
        <taxon>Clostridia</taxon>
        <taxon>Eubacteriales</taxon>
        <taxon>Clostridiaceae</taxon>
        <taxon>Clostridium</taxon>
    </lineage>
</organism>
<reference evidence="2 3" key="1">
    <citation type="submission" date="2014-10" db="EMBL/GenBank/DDBJ databases">
        <title>Genome sequence of Clostridium aceticum DSM 1496.</title>
        <authorList>
            <person name="Poehlein A."/>
            <person name="Schiel-Bengelsdorf B."/>
            <person name="Gottschalk G."/>
            <person name="Duerre P."/>
            <person name="Daniel R."/>
        </authorList>
    </citation>
    <scope>NUCLEOTIDE SEQUENCE [LARGE SCALE GENOMIC DNA]</scope>
    <source>
        <strain evidence="2 3">DSM 1496</strain>
    </source>
</reference>
<dbReference type="KEGG" id="cace:CACET_c27790"/>
<evidence type="ECO:0000256" key="1">
    <source>
        <dbReference type="ARBA" id="ARBA00006611"/>
    </source>
</evidence>
<dbReference type="InterPro" id="IPR027417">
    <property type="entry name" value="P-loop_NTPase"/>
</dbReference>
<name>A0A0D8I8L3_9CLOT</name>
<dbReference type="PATRIC" id="fig|84022.5.peg.713"/>
<dbReference type="EMBL" id="CP009687">
    <property type="protein sequence ID" value="AKL96224.1"/>
    <property type="molecule type" value="Genomic_DNA"/>
</dbReference>
<dbReference type="GO" id="GO:0005524">
    <property type="term" value="F:ATP binding"/>
    <property type="evidence" value="ECO:0007669"/>
    <property type="project" value="InterPro"/>
</dbReference>
<dbReference type="RefSeq" id="WP_044825248.1">
    <property type="nucleotide sequence ID" value="NZ_CP009687.1"/>
</dbReference>
<evidence type="ECO:0000313" key="3">
    <source>
        <dbReference type="Proteomes" id="UP000035704"/>
    </source>
</evidence>
<dbReference type="AlphaFoldDB" id="A0A0D8I8L3"/>
<dbReference type="InterPro" id="IPR003593">
    <property type="entry name" value="AAA+_ATPase"/>
</dbReference>
<dbReference type="NCBIfam" id="TIGR01420">
    <property type="entry name" value="pilT_fam"/>
    <property type="match status" value="1"/>
</dbReference>
<dbReference type="SMART" id="SM00382">
    <property type="entry name" value="AAA"/>
    <property type="match status" value="1"/>
</dbReference>
<dbReference type="InterPro" id="IPR050921">
    <property type="entry name" value="T4SS_GSP_E_ATPase"/>
</dbReference>
<gene>
    <name evidence="2" type="primary">pilT2</name>
    <name evidence="2" type="ORF">CACET_c27790</name>
</gene>
<dbReference type="SUPFAM" id="SSF52540">
    <property type="entry name" value="P-loop containing nucleoside triphosphate hydrolases"/>
    <property type="match status" value="1"/>
</dbReference>
<dbReference type="Gene3D" id="3.40.50.300">
    <property type="entry name" value="P-loop containing nucleotide triphosphate hydrolases"/>
    <property type="match status" value="1"/>
</dbReference>
<dbReference type="Pfam" id="PF00437">
    <property type="entry name" value="T2SSE"/>
    <property type="match status" value="1"/>
</dbReference>
<dbReference type="Proteomes" id="UP000035704">
    <property type="component" value="Chromosome"/>
</dbReference>
<sequence>MSENIEYLLNFAIENGASDVHIKTNRESILRIKKKLTKTNITIDEKELNDFINVYVENLQKKVEFKQNRRNSLDAALSFNGRRFRLHMYRSNNGLNATLRLLSEDIPELVKLNLPPDIKRLTKAEKGLVLVCGATGSGKTTTIASIINEINKTRAKIIITIEDPIEYVYKEEMSVIEQREVGVDTESFTQEGIDAMREDTDVLVVGELRDLDTIKNAITLAETGHLVFGTLHSKSVIDTIDRLIDVFPPEQQQQIRNQLSSVLFSIIHQQMVGTEKGVVVIAEMLMMNSVLANQLKSTETKSNAIKDYMRTKKDIGCQHITDNILWHIENRRLELTDVKFILDSDDYRLLEMRLNY</sequence>
<proteinExistence type="inferred from homology"/>
<protein>
    <submittedName>
        <fullName evidence="2">Twitching mobility protein PilT</fullName>
    </submittedName>
</protein>